<evidence type="ECO:0000313" key="3">
    <source>
        <dbReference type="Proteomes" id="UP001595698"/>
    </source>
</evidence>
<organism evidence="2 3">
    <name type="scientific">Streptosporangium jomthongense</name>
    <dbReference type="NCBI Taxonomy" id="1193683"/>
    <lineage>
        <taxon>Bacteria</taxon>
        <taxon>Bacillati</taxon>
        <taxon>Actinomycetota</taxon>
        <taxon>Actinomycetes</taxon>
        <taxon>Streptosporangiales</taxon>
        <taxon>Streptosporangiaceae</taxon>
        <taxon>Streptosporangium</taxon>
    </lineage>
</organism>
<accession>A0ABV8EY15</accession>
<protein>
    <submittedName>
        <fullName evidence="2">DUF2293 domain-containing protein</fullName>
    </submittedName>
</protein>
<evidence type="ECO:0000313" key="2">
    <source>
        <dbReference type="EMBL" id="MFC3980625.1"/>
    </source>
</evidence>
<dbReference type="PANTHER" id="PTHR38113:SF2">
    <property type="entry name" value="DUF2293 DOMAIN-CONTAINING PROTEIN"/>
    <property type="match status" value="1"/>
</dbReference>
<gene>
    <name evidence="2" type="ORF">ACFOYY_10865</name>
</gene>
<comment type="caution">
    <text evidence="2">The sequence shown here is derived from an EMBL/GenBank/DDBJ whole genome shotgun (WGS) entry which is preliminary data.</text>
</comment>
<reference evidence="3" key="1">
    <citation type="journal article" date="2019" name="Int. J. Syst. Evol. Microbiol.">
        <title>The Global Catalogue of Microorganisms (GCM) 10K type strain sequencing project: providing services to taxonomists for standard genome sequencing and annotation.</title>
        <authorList>
            <consortium name="The Broad Institute Genomics Platform"/>
            <consortium name="The Broad Institute Genome Sequencing Center for Infectious Disease"/>
            <person name="Wu L."/>
            <person name="Ma J."/>
        </authorList>
    </citation>
    <scope>NUCLEOTIDE SEQUENCE [LARGE SCALE GENOMIC DNA]</scope>
    <source>
        <strain evidence="3">TBRC 7912</strain>
    </source>
</reference>
<feature type="domain" description="DUF2293" evidence="1">
    <location>
        <begin position="257"/>
        <end position="342"/>
    </location>
</feature>
<dbReference type="PANTHER" id="PTHR38113">
    <property type="match status" value="1"/>
</dbReference>
<dbReference type="EMBL" id="JBHSBC010000009">
    <property type="protein sequence ID" value="MFC3980625.1"/>
    <property type="molecule type" value="Genomic_DNA"/>
</dbReference>
<dbReference type="Proteomes" id="UP001595698">
    <property type="component" value="Unassembled WGS sequence"/>
</dbReference>
<evidence type="ECO:0000259" key="1">
    <source>
        <dbReference type="Pfam" id="PF10056"/>
    </source>
</evidence>
<sequence length="359" mass="39877">MSRLQRRITEAAEAALAQRGFVTVIDVLTGLRWLRAGQVDTWRQGGAATLEELTAVDGARMTEAALLLRCWALERGLTEGESAYLSSGRDRGELRFLAGGEESVFRVHWVSPDMSEARRRRLAERQAKAPDLVAVEPQREWRCAGCGGTGPYLIMEGTEPYCLTCADLDHLVLLPAGNAALSRRAKKESGLAALVVRFNQRRKRYERLGILVEESALALAEEQCLADEEVRLRRRERDRERRAGEDVEFQARMAAEIVRLFPGCPPERAEEIARHAGQRGSGRVGRTAAARVLDENAVTLAVIASVRHLDTDYDRLLMSGVPRAEARERIRSGIDRVLARWRSEIVGAAGHNGRHGQLA</sequence>
<dbReference type="Pfam" id="PF10056">
    <property type="entry name" value="DUF2293"/>
    <property type="match status" value="1"/>
</dbReference>
<keyword evidence="3" id="KW-1185">Reference proteome</keyword>
<name>A0ABV8EY15_9ACTN</name>
<dbReference type="RefSeq" id="WP_386189633.1">
    <property type="nucleotide sequence ID" value="NZ_JBHSBC010000009.1"/>
</dbReference>
<proteinExistence type="predicted"/>
<dbReference type="InterPro" id="IPR018744">
    <property type="entry name" value="DUF2293"/>
</dbReference>